<accession>A0A8S5UGR7</accession>
<reference evidence="1" key="1">
    <citation type="journal article" date="2021" name="Proc. Natl. Acad. Sci. U.S.A.">
        <title>A Catalog of Tens of Thousands of Viruses from Human Metagenomes Reveals Hidden Associations with Chronic Diseases.</title>
        <authorList>
            <person name="Tisza M.J."/>
            <person name="Buck C.B."/>
        </authorList>
    </citation>
    <scope>NUCLEOTIDE SEQUENCE</scope>
    <source>
        <strain evidence="1">Ctshb19</strain>
    </source>
</reference>
<proteinExistence type="predicted"/>
<name>A0A8S5UGR7_9CAUD</name>
<organism evidence="1">
    <name type="scientific">Myoviridae sp. ctshb19</name>
    <dbReference type="NCBI Taxonomy" id="2825194"/>
    <lineage>
        <taxon>Viruses</taxon>
        <taxon>Duplodnaviria</taxon>
        <taxon>Heunggongvirae</taxon>
        <taxon>Uroviricota</taxon>
        <taxon>Caudoviricetes</taxon>
    </lineage>
</organism>
<dbReference type="EMBL" id="BK016086">
    <property type="protein sequence ID" value="DAF93594.1"/>
    <property type="molecule type" value="Genomic_DNA"/>
</dbReference>
<evidence type="ECO:0000313" key="1">
    <source>
        <dbReference type="EMBL" id="DAF93594.1"/>
    </source>
</evidence>
<sequence>MKPLRVTVPGEWTLTRLGKFDSRHGPYEDSAMTNFKVAFPCPESVEIVTQFQMGLITETEMYRKQIDFGTRSGLLTAEQAEKLNAEIFVYGVAAGKYDDGEESCSYCDDFASLRDAIVAWEEYNSAPWCRIEHTVDSFVYALDPMKIRKARKVKMDDGETRLIYDFCHPDGQFKSQTFGQR</sequence>
<protein>
    <submittedName>
        <fullName evidence="1">Uncharacterized protein</fullName>
    </submittedName>
</protein>